<dbReference type="RefSeq" id="WP_170202564.1">
    <property type="nucleotide sequence ID" value="NZ_CP051685.1"/>
</dbReference>
<accession>A0A7Z2VX84</accession>
<evidence type="ECO:0000259" key="12">
    <source>
        <dbReference type="Pfam" id="PF13609"/>
    </source>
</evidence>
<gene>
    <name evidence="13" type="ORF">HH212_11290</name>
</gene>
<name>A0A7Z2VX84_9BURK</name>
<dbReference type="GO" id="GO:0009279">
    <property type="term" value="C:cell outer membrane"/>
    <property type="evidence" value="ECO:0007669"/>
    <property type="project" value="UniProtKB-SubCell"/>
</dbReference>
<reference evidence="13 14" key="1">
    <citation type="submission" date="2020-04" db="EMBL/GenBank/DDBJ databases">
        <title>Genome sequencing of novel species.</title>
        <authorList>
            <person name="Heo J."/>
            <person name="Kim S.-J."/>
            <person name="Kim J.-S."/>
            <person name="Hong S.-B."/>
            <person name="Kwon S.-W."/>
        </authorList>
    </citation>
    <scope>NUCLEOTIDE SEQUENCE [LARGE SCALE GENOMIC DNA]</scope>
    <source>
        <strain evidence="13 14">GN2-R2</strain>
    </source>
</reference>
<keyword evidence="9" id="KW-0472">Membrane</keyword>
<sequence length="358" mass="37872">MKRIGTAVALNSTLIAGLLTSGGALAQSNTEVYGIVDVLVGPTTNITKDKGTVWRVSASGMNVSRLGFRGGEDIGDGLKAVYQLEMGIAPDTGTADTPLFKRQATVGLEGRWGRLVMGRSFTSVYDFMLPYDPMGYAPFYSWVPTGNASGASKYGMTTGFDNLVKYTGKAGNLSVGLTYGAGEQSASNADGVKGAAAVNYVMGPVAVVATYERVNGNLVAGTGTRDATTAAHVGAMFTSGGLKLQAGARDYRLDPAKLLAPDVRARLYWLGVNYLVAPQVTLTGAAYYQDVRNVPVATEADPVMYVARAKYALSKRTDLYTVGAYAKAKHHQLVSLSRDDAGFDCNQRSLAVGIQHRF</sequence>
<dbReference type="CDD" id="cd00342">
    <property type="entry name" value="gram_neg_porins"/>
    <property type="match status" value="1"/>
</dbReference>
<dbReference type="EMBL" id="CP051685">
    <property type="protein sequence ID" value="QJE00532.1"/>
    <property type="molecule type" value="Genomic_DNA"/>
</dbReference>
<keyword evidence="3" id="KW-0813">Transport</keyword>
<evidence type="ECO:0000256" key="9">
    <source>
        <dbReference type="ARBA" id="ARBA00023136"/>
    </source>
</evidence>
<evidence type="ECO:0000256" key="6">
    <source>
        <dbReference type="ARBA" id="ARBA00022729"/>
    </source>
</evidence>
<dbReference type="InterPro" id="IPR033900">
    <property type="entry name" value="Gram_neg_porin_domain"/>
</dbReference>
<evidence type="ECO:0000256" key="8">
    <source>
        <dbReference type="ARBA" id="ARBA00023114"/>
    </source>
</evidence>
<keyword evidence="8" id="KW-0626">Porin</keyword>
<organism evidence="13 14">
    <name type="scientific">Massilia forsythiae</name>
    <dbReference type="NCBI Taxonomy" id="2728020"/>
    <lineage>
        <taxon>Bacteria</taxon>
        <taxon>Pseudomonadati</taxon>
        <taxon>Pseudomonadota</taxon>
        <taxon>Betaproteobacteria</taxon>
        <taxon>Burkholderiales</taxon>
        <taxon>Oxalobacteraceae</taxon>
        <taxon>Telluria group</taxon>
        <taxon>Massilia</taxon>
    </lineage>
</organism>
<evidence type="ECO:0000256" key="7">
    <source>
        <dbReference type="ARBA" id="ARBA00023065"/>
    </source>
</evidence>
<feature type="domain" description="Porin" evidence="12">
    <location>
        <begin position="15"/>
        <end position="330"/>
    </location>
</feature>
<dbReference type="Pfam" id="PF13609">
    <property type="entry name" value="Porin_4"/>
    <property type="match status" value="1"/>
</dbReference>
<dbReference type="Gene3D" id="2.40.160.10">
    <property type="entry name" value="Porin"/>
    <property type="match status" value="1"/>
</dbReference>
<keyword evidence="10" id="KW-0998">Cell outer membrane</keyword>
<dbReference type="PRINTS" id="PR00184">
    <property type="entry name" value="NEISSPPORIN"/>
</dbReference>
<keyword evidence="5" id="KW-0812">Transmembrane</keyword>
<dbReference type="PANTHER" id="PTHR34501">
    <property type="entry name" value="PROTEIN YDDL-RELATED"/>
    <property type="match status" value="1"/>
</dbReference>
<keyword evidence="6 11" id="KW-0732">Signal</keyword>
<evidence type="ECO:0000256" key="3">
    <source>
        <dbReference type="ARBA" id="ARBA00022448"/>
    </source>
</evidence>
<protein>
    <submittedName>
        <fullName evidence="13">Porin</fullName>
    </submittedName>
</protein>
<feature type="signal peptide" evidence="11">
    <location>
        <begin position="1"/>
        <end position="26"/>
    </location>
</feature>
<dbReference type="Proteomes" id="UP000502415">
    <property type="component" value="Chromosome"/>
</dbReference>
<keyword evidence="4" id="KW-1134">Transmembrane beta strand</keyword>
<dbReference type="InterPro" id="IPR050298">
    <property type="entry name" value="Gram-neg_bact_OMP"/>
</dbReference>
<proteinExistence type="predicted"/>
<keyword evidence="7" id="KW-0406">Ion transport</keyword>
<dbReference type="InterPro" id="IPR002299">
    <property type="entry name" value="Porin_Neis"/>
</dbReference>
<evidence type="ECO:0000313" key="14">
    <source>
        <dbReference type="Proteomes" id="UP000502415"/>
    </source>
</evidence>
<evidence type="ECO:0000256" key="1">
    <source>
        <dbReference type="ARBA" id="ARBA00004571"/>
    </source>
</evidence>
<evidence type="ECO:0000313" key="13">
    <source>
        <dbReference type="EMBL" id="QJE00532.1"/>
    </source>
</evidence>
<dbReference type="PANTHER" id="PTHR34501:SF9">
    <property type="entry name" value="MAJOR OUTER MEMBRANE PROTEIN P.IA"/>
    <property type="match status" value="1"/>
</dbReference>
<feature type="chain" id="PRO_5030662814" evidence="11">
    <location>
        <begin position="27"/>
        <end position="358"/>
    </location>
</feature>
<dbReference type="KEGG" id="mfy:HH212_11290"/>
<evidence type="ECO:0000256" key="5">
    <source>
        <dbReference type="ARBA" id="ARBA00022692"/>
    </source>
</evidence>
<dbReference type="AlphaFoldDB" id="A0A7Z2VX84"/>
<evidence type="ECO:0000256" key="4">
    <source>
        <dbReference type="ARBA" id="ARBA00022452"/>
    </source>
</evidence>
<dbReference type="InterPro" id="IPR023614">
    <property type="entry name" value="Porin_dom_sf"/>
</dbReference>
<comment type="subunit">
    <text evidence="2">Homotrimer.</text>
</comment>
<dbReference type="SUPFAM" id="SSF56935">
    <property type="entry name" value="Porins"/>
    <property type="match status" value="1"/>
</dbReference>
<dbReference type="GO" id="GO:0006811">
    <property type="term" value="P:monoatomic ion transport"/>
    <property type="evidence" value="ECO:0007669"/>
    <property type="project" value="UniProtKB-KW"/>
</dbReference>
<evidence type="ECO:0000256" key="10">
    <source>
        <dbReference type="ARBA" id="ARBA00023237"/>
    </source>
</evidence>
<evidence type="ECO:0000256" key="11">
    <source>
        <dbReference type="SAM" id="SignalP"/>
    </source>
</evidence>
<dbReference type="GO" id="GO:0015288">
    <property type="term" value="F:porin activity"/>
    <property type="evidence" value="ECO:0007669"/>
    <property type="project" value="UniProtKB-KW"/>
</dbReference>
<keyword evidence="14" id="KW-1185">Reference proteome</keyword>
<evidence type="ECO:0000256" key="2">
    <source>
        <dbReference type="ARBA" id="ARBA00011233"/>
    </source>
</evidence>
<dbReference type="GO" id="GO:0046930">
    <property type="term" value="C:pore complex"/>
    <property type="evidence" value="ECO:0007669"/>
    <property type="project" value="UniProtKB-KW"/>
</dbReference>
<comment type="subcellular location">
    <subcellularLocation>
        <location evidence="1">Cell outer membrane</location>
        <topology evidence="1">Multi-pass membrane protein</topology>
    </subcellularLocation>
</comment>